<name>A0A9P8VMR8_9PEZI</name>
<protein>
    <recommendedName>
        <fullName evidence="4">SMP-30/Gluconolactonase/LRE-like region domain-containing protein</fullName>
    </recommendedName>
</protein>
<evidence type="ECO:0000256" key="1">
    <source>
        <dbReference type="SAM" id="SignalP"/>
    </source>
</evidence>
<comment type="caution">
    <text evidence="2">The sequence shown here is derived from an EMBL/GenBank/DDBJ whole genome shotgun (WGS) entry which is preliminary data.</text>
</comment>
<feature type="signal peptide" evidence="1">
    <location>
        <begin position="1"/>
        <end position="20"/>
    </location>
</feature>
<organism evidence="2 3">
    <name type="scientific">Plectosphaerella plurivora</name>
    <dbReference type="NCBI Taxonomy" id="936078"/>
    <lineage>
        <taxon>Eukaryota</taxon>
        <taxon>Fungi</taxon>
        <taxon>Dikarya</taxon>
        <taxon>Ascomycota</taxon>
        <taxon>Pezizomycotina</taxon>
        <taxon>Sordariomycetes</taxon>
        <taxon>Hypocreomycetidae</taxon>
        <taxon>Glomerellales</taxon>
        <taxon>Plectosphaerellaceae</taxon>
        <taxon>Plectosphaerella</taxon>
    </lineage>
</organism>
<feature type="chain" id="PRO_5040468857" description="SMP-30/Gluconolactonase/LRE-like region domain-containing protein" evidence="1">
    <location>
        <begin position="21"/>
        <end position="341"/>
    </location>
</feature>
<dbReference type="InterPro" id="IPR011042">
    <property type="entry name" value="6-blade_b-propeller_TolB-like"/>
</dbReference>
<keyword evidence="3" id="KW-1185">Reference proteome</keyword>
<reference evidence="2" key="1">
    <citation type="journal article" date="2021" name="Nat. Commun.">
        <title>Genetic determinants of endophytism in the Arabidopsis root mycobiome.</title>
        <authorList>
            <person name="Mesny F."/>
            <person name="Miyauchi S."/>
            <person name="Thiergart T."/>
            <person name="Pickel B."/>
            <person name="Atanasova L."/>
            <person name="Karlsson M."/>
            <person name="Huettel B."/>
            <person name="Barry K.W."/>
            <person name="Haridas S."/>
            <person name="Chen C."/>
            <person name="Bauer D."/>
            <person name="Andreopoulos W."/>
            <person name="Pangilinan J."/>
            <person name="LaButti K."/>
            <person name="Riley R."/>
            <person name="Lipzen A."/>
            <person name="Clum A."/>
            <person name="Drula E."/>
            <person name="Henrissat B."/>
            <person name="Kohler A."/>
            <person name="Grigoriev I.V."/>
            <person name="Martin F.M."/>
            <person name="Hacquard S."/>
        </authorList>
    </citation>
    <scope>NUCLEOTIDE SEQUENCE</scope>
    <source>
        <strain evidence="2">MPI-SDFR-AT-0117</strain>
    </source>
</reference>
<dbReference type="InterPro" id="IPR052998">
    <property type="entry name" value="Hetero-Diels-Alderase-like"/>
</dbReference>
<dbReference type="EMBL" id="JAGSXJ010000001">
    <property type="protein sequence ID" value="KAH6697302.1"/>
    <property type="molecule type" value="Genomic_DNA"/>
</dbReference>
<dbReference type="AlphaFoldDB" id="A0A9P8VMR8"/>
<gene>
    <name evidence="2" type="ORF">F5X68DRAFT_238685</name>
</gene>
<proteinExistence type="predicted"/>
<accession>A0A9P8VMR8</accession>
<dbReference type="PANTHER" id="PTHR42060">
    <property type="entry name" value="NHL REPEAT-CONTAINING PROTEIN-RELATED"/>
    <property type="match status" value="1"/>
</dbReference>
<dbReference type="SUPFAM" id="SSF63829">
    <property type="entry name" value="Calcium-dependent phosphotriesterase"/>
    <property type="match status" value="1"/>
</dbReference>
<evidence type="ECO:0000313" key="2">
    <source>
        <dbReference type="EMBL" id="KAH6697302.1"/>
    </source>
</evidence>
<keyword evidence="1" id="KW-0732">Signal</keyword>
<dbReference type="Proteomes" id="UP000770015">
    <property type="component" value="Unassembled WGS sequence"/>
</dbReference>
<sequence length="341" mass="35044">MASFKHTFIASLLYLATAAAYPTPEDICQEAVDPLTVLDTIPLPTSLENLAVRQNGEIIVTSLASSSVFIVSPGGSETAPVVSSVELPGVGAMSGIVELEDDVFYIIGLNLTGFSATPGTTALWELDLRSSGGKGCGTRQPTVNRVAQFPDAGFFNGMTRLAANDTSHVLISDSINGTVIRVNVRTGASETVISDEAVQAGEGIPFGVNGVRTHDGRLYFTNFNKGTFASVPISPSSGVAVGAVDIIAEGVAAVDDFALSPDGARAWLTMNGPNTLLEVDIAARSSVIVANSTLLTSITSAAFGRGAGDEGILYITGSEASSNGTSVGRVIRADVSQLSGI</sequence>
<evidence type="ECO:0008006" key="4">
    <source>
        <dbReference type="Google" id="ProtNLM"/>
    </source>
</evidence>
<dbReference type="OrthoDB" id="5233393at2759"/>
<dbReference type="PANTHER" id="PTHR42060:SF1">
    <property type="entry name" value="NHL REPEAT-CONTAINING PROTEIN"/>
    <property type="match status" value="1"/>
</dbReference>
<evidence type="ECO:0000313" key="3">
    <source>
        <dbReference type="Proteomes" id="UP000770015"/>
    </source>
</evidence>
<dbReference type="Gene3D" id="2.120.10.30">
    <property type="entry name" value="TolB, C-terminal domain"/>
    <property type="match status" value="1"/>
</dbReference>